<dbReference type="Gene3D" id="3.90.70.10">
    <property type="entry name" value="Cysteine proteinases"/>
    <property type="match status" value="1"/>
</dbReference>
<comment type="caution">
    <text evidence="3">The sequence shown here is derived from an EMBL/GenBank/DDBJ whole genome shotgun (WGS) entry which is preliminary data.</text>
</comment>
<dbReference type="AlphaFoldDB" id="A0A2G5SLQ8"/>
<dbReference type="InterPro" id="IPR028889">
    <property type="entry name" value="USP"/>
</dbReference>
<evidence type="ECO:0000259" key="2">
    <source>
        <dbReference type="PROSITE" id="PS50235"/>
    </source>
</evidence>
<organism evidence="3 4">
    <name type="scientific">Caenorhabditis nigoni</name>
    <dbReference type="NCBI Taxonomy" id="1611254"/>
    <lineage>
        <taxon>Eukaryota</taxon>
        <taxon>Metazoa</taxon>
        <taxon>Ecdysozoa</taxon>
        <taxon>Nematoda</taxon>
        <taxon>Chromadorea</taxon>
        <taxon>Rhabditida</taxon>
        <taxon>Rhabditina</taxon>
        <taxon>Rhabditomorpha</taxon>
        <taxon>Rhabditoidea</taxon>
        <taxon>Rhabditidae</taxon>
        <taxon>Peloderinae</taxon>
        <taxon>Caenorhabditis</taxon>
    </lineage>
</organism>
<keyword evidence="4" id="KW-1185">Reference proteome</keyword>
<accession>A0A2G5SLQ8</accession>
<feature type="region of interest" description="Disordered" evidence="1">
    <location>
        <begin position="25"/>
        <end position="53"/>
    </location>
</feature>
<dbReference type="EMBL" id="PDUG01000006">
    <property type="protein sequence ID" value="PIC15967.1"/>
    <property type="molecule type" value="Genomic_DNA"/>
</dbReference>
<evidence type="ECO:0000313" key="4">
    <source>
        <dbReference type="Proteomes" id="UP000230233"/>
    </source>
</evidence>
<gene>
    <name evidence="3" type="primary">Cnig_chr_X.g22739</name>
    <name evidence="3" type="ORF">B9Z55_022739</name>
</gene>
<evidence type="ECO:0000256" key="1">
    <source>
        <dbReference type="SAM" id="MobiDB-lite"/>
    </source>
</evidence>
<proteinExistence type="predicted"/>
<reference evidence="4" key="1">
    <citation type="submission" date="2017-10" db="EMBL/GenBank/DDBJ databases">
        <title>Rapid genome shrinkage in a self-fertile nematode reveals novel sperm competition proteins.</title>
        <authorList>
            <person name="Yin D."/>
            <person name="Schwarz E.M."/>
            <person name="Thomas C.G."/>
            <person name="Felde R.L."/>
            <person name="Korf I.F."/>
            <person name="Cutter A.D."/>
            <person name="Schartner C.M."/>
            <person name="Ralston E.J."/>
            <person name="Meyer B.J."/>
            <person name="Haag E.S."/>
        </authorList>
    </citation>
    <scope>NUCLEOTIDE SEQUENCE [LARGE SCALE GENOMIC DNA]</scope>
    <source>
        <strain evidence="4">JU1422</strain>
    </source>
</reference>
<dbReference type="OrthoDB" id="5876361at2759"/>
<name>A0A2G5SLQ8_9PELO</name>
<dbReference type="InterPro" id="IPR038765">
    <property type="entry name" value="Papain-like_cys_pep_sf"/>
</dbReference>
<sequence length="404" mass="46261">MNTIVFYANFVLFCSRRVRLLRRRRQGEQRMSADSGIGSTEPSGSGPPRRPIHETHADIRTILQTLYGGLQAYQSGYGDYHHQLEEYVAAHFSTELISEILQNFEVAMLELPTPMSNPNMECFCIATLQVLFACPPFVNFIRTNELDTAAHDENVPTTRQAQIDRAMKSILAQFLVGSPIIHCTPLLQLVTNVNEQDAEEFFQTLHGLYCGEILPLPKQTTLWTCDSCHSVTISDPEPSIFNLPTRLPGQDRTNMMNLIFHKTGFETEKRICKFCKDYSDGFVHTKYIFSNILRVYGHTDGSHAEFEEVVDLTEIDNSGEPSMWQLAGTVHYRSFGNVSSGNRRSCDGHYTAVVYHKNRRFLMDDRKRMMLPTNSDVPHFYGEPYYAVYYKMDWMESNGRGQNQ</sequence>
<dbReference type="Proteomes" id="UP000230233">
    <property type="component" value="Chromosome X"/>
</dbReference>
<evidence type="ECO:0000313" key="3">
    <source>
        <dbReference type="EMBL" id="PIC15967.1"/>
    </source>
</evidence>
<dbReference type="PROSITE" id="PS50235">
    <property type="entry name" value="USP_3"/>
    <property type="match status" value="1"/>
</dbReference>
<protein>
    <recommendedName>
        <fullName evidence="2">USP domain-containing protein</fullName>
    </recommendedName>
</protein>
<dbReference type="SUPFAM" id="SSF54001">
    <property type="entry name" value="Cysteine proteinases"/>
    <property type="match status" value="1"/>
</dbReference>
<feature type="domain" description="USP" evidence="2">
    <location>
        <begin position="113"/>
        <end position="392"/>
    </location>
</feature>